<dbReference type="Proteomes" id="UP000318294">
    <property type="component" value="Unassembled WGS sequence"/>
</dbReference>
<gene>
    <name evidence="3" type="ORF">Tchar_00289</name>
</gene>
<keyword evidence="4" id="KW-1185">Reference proteome</keyword>
<name>A0A554XKB2_9BURK</name>
<sequence>MLTISSIAVAPMPQTTPPVARAQPVAAARPSNAVAREQSGVSVAPQGEIARVQAQAAPSPLAPVAPVQEGQRADAMTNAAAPERSGLPLPTAVERGGPAGAVSANGATGGRPVQEQADAERDARAPSDATARATDPRQRTERAAAQAPDDPAARREGADRSAAAEATAAQPDTPLVKVKNPAQEALETQIKELLPNMWKASRAAVDMMIGEEAREAAQERAKRLEALQARLLAQPLAALPPEEAAQTYSEAAQGQPSSTAGTRIDRLA</sequence>
<reference evidence="3 4" key="1">
    <citation type="submission" date="2019-07" db="EMBL/GenBank/DDBJ databases">
        <title>Tepidimonas charontis SPSP-6 draft genome.</title>
        <authorList>
            <person name="Da Costa M.S."/>
            <person name="Froufe H.J.C."/>
            <person name="Egas C."/>
            <person name="Albuquerque L."/>
        </authorList>
    </citation>
    <scope>NUCLEOTIDE SEQUENCE [LARGE SCALE GENOMIC DNA]</scope>
    <source>
        <strain evidence="3 4">SPSP-6</strain>
    </source>
</reference>
<feature type="compositionally biased region" description="Low complexity" evidence="2">
    <location>
        <begin position="52"/>
        <end position="68"/>
    </location>
</feature>
<organism evidence="3 4">
    <name type="scientific">Tepidimonas charontis</name>
    <dbReference type="NCBI Taxonomy" id="2267262"/>
    <lineage>
        <taxon>Bacteria</taxon>
        <taxon>Pseudomonadati</taxon>
        <taxon>Pseudomonadota</taxon>
        <taxon>Betaproteobacteria</taxon>
        <taxon>Burkholderiales</taxon>
        <taxon>Tepidimonas</taxon>
    </lineage>
</organism>
<evidence type="ECO:0000313" key="3">
    <source>
        <dbReference type="EMBL" id="TSE36238.1"/>
    </source>
</evidence>
<evidence type="ECO:0000256" key="1">
    <source>
        <dbReference type="SAM" id="Coils"/>
    </source>
</evidence>
<dbReference type="AlphaFoldDB" id="A0A554XKB2"/>
<feature type="compositionally biased region" description="Low complexity" evidence="2">
    <location>
        <begin position="17"/>
        <end position="30"/>
    </location>
</feature>
<comment type="caution">
    <text evidence="3">The sequence shown here is derived from an EMBL/GenBank/DDBJ whole genome shotgun (WGS) entry which is preliminary data.</text>
</comment>
<accession>A0A554XKB2</accession>
<keyword evidence="1" id="KW-0175">Coiled coil</keyword>
<evidence type="ECO:0000256" key="2">
    <source>
        <dbReference type="SAM" id="MobiDB-lite"/>
    </source>
</evidence>
<dbReference type="EMBL" id="VJON01000002">
    <property type="protein sequence ID" value="TSE36238.1"/>
    <property type="molecule type" value="Genomic_DNA"/>
</dbReference>
<feature type="coiled-coil region" evidence="1">
    <location>
        <begin position="207"/>
        <end position="234"/>
    </location>
</feature>
<feature type="compositionally biased region" description="Low complexity" evidence="2">
    <location>
        <begin position="160"/>
        <end position="169"/>
    </location>
</feature>
<feature type="region of interest" description="Disordered" evidence="2">
    <location>
        <begin position="1"/>
        <end position="181"/>
    </location>
</feature>
<feature type="compositionally biased region" description="Polar residues" evidence="2">
    <location>
        <begin position="247"/>
        <end position="261"/>
    </location>
</feature>
<dbReference type="OrthoDB" id="8898676at2"/>
<dbReference type="RefSeq" id="WP_144327314.1">
    <property type="nucleotide sequence ID" value="NZ_VJON01000002.1"/>
</dbReference>
<feature type="region of interest" description="Disordered" evidence="2">
    <location>
        <begin position="242"/>
        <end position="268"/>
    </location>
</feature>
<proteinExistence type="predicted"/>
<protein>
    <submittedName>
        <fullName evidence="3">Uncharacterized protein</fullName>
    </submittedName>
</protein>
<evidence type="ECO:0000313" key="4">
    <source>
        <dbReference type="Proteomes" id="UP000318294"/>
    </source>
</evidence>